<evidence type="ECO:0000313" key="2">
    <source>
        <dbReference type="EMBL" id="MEB3100761.1"/>
    </source>
</evidence>
<keyword evidence="1" id="KW-0732">Signal</keyword>
<evidence type="ECO:0000256" key="1">
    <source>
        <dbReference type="SAM" id="SignalP"/>
    </source>
</evidence>
<feature type="chain" id="PRO_5047023648" evidence="1">
    <location>
        <begin position="31"/>
        <end position="566"/>
    </location>
</feature>
<keyword evidence="3" id="KW-1185">Reference proteome</keyword>
<gene>
    <name evidence="2" type="ORF">VF724_03705</name>
</gene>
<name>A0ABU5ZHK2_9BACL</name>
<sequence length="566" mass="62885">MVKKSRAKSIFSSIMIATMLIVSVPFNAKAEQAAAVLEPVNYRLTDTLTVQVKSILNEAGYNGTRIGAVVELYNNGTRSIRTPDYALEMRTASGAEYVLQPSSANAGFIQPKEQVELSYMLTVKRKDDISLSTLSWVKFNKSVYPKQAIPVLTLPIASLQSPKVTKMWGEPFTIPVLSSALEFTPAYLFVQNTSEGPATMVVLQVQNKSSKKQWLPDFTIDGKSNQTTYKGQRTEQGPIMLEPGEKKYIHYAIRTDDAVTLWSLSVRTPESFAADSQTSINYTVARINIQIPVDPRILDITNRPIPYGWNKPIRFNALNRLVPSMVNVSLEGLNLYQGDGFKVVVASFKLQNQSGQPVAVPDFQAELKSGHDDSSYIGIRQSFEEKILIPHINYAVEYYFIVPDQETGDELTMKLLDGKTASPFYIPIAAFQTQVGDQTDDGSLSFYPFNVNINSGGILTYYNSSQGPDQMPWINKLILNLDIRHRDVVVPNQGLSKMEVELTDKTGGIIGSQSFSFTGTDRLSSGSRTIIMKSDASPASSFVVHIYETIDTMFGEAKRLVKTMQY</sequence>
<accession>A0ABU5ZHK2</accession>
<comment type="caution">
    <text evidence="2">The sequence shown here is derived from an EMBL/GenBank/DDBJ whole genome shotgun (WGS) entry which is preliminary data.</text>
</comment>
<reference evidence="2" key="1">
    <citation type="submission" date="2023-12" db="EMBL/GenBank/DDBJ databases">
        <title>Fervidustalea candida gen. nov., sp. nov., a novel member of the family Paenibacillaceae isolated from a geothermal area.</title>
        <authorList>
            <person name="Li W.-J."/>
            <person name="Jiao J.-Y."/>
            <person name="Chen Y."/>
        </authorList>
    </citation>
    <scope>NUCLEOTIDE SEQUENCE</scope>
    <source>
        <strain evidence="2">SYSU GA230002</strain>
    </source>
</reference>
<organism evidence="2 3">
    <name type="scientific">Ferviditalea candida</name>
    <dbReference type="NCBI Taxonomy" id="3108399"/>
    <lineage>
        <taxon>Bacteria</taxon>
        <taxon>Bacillati</taxon>
        <taxon>Bacillota</taxon>
        <taxon>Bacilli</taxon>
        <taxon>Bacillales</taxon>
        <taxon>Paenibacillaceae</taxon>
        <taxon>Ferviditalea</taxon>
    </lineage>
</organism>
<dbReference type="Proteomes" id="UP001310386">
    <property type="component" value="Unassembled WGS sequence"/>
</dbReference>
<evidence type="ECO:0000313" key="3">
    <source>
        <dbReference type="Proteomes" id="UP001310386"/>
    </source>
</evidence>
<dbReference type="EMBL" id="JAYJLD010000004">
    <property type="protein sequence ID" value="MEB3100761.1"/>
    <property type="molecule type" value="Genomic_DNA"/>
</dbReference>
<proteinExistence type="predicted"/>
<protein>
    <submittedName>
        <fullName evidence="2">Uncharacterized protein</fullName>
    </submittedName>
</protein>
<dbReference type="RefSeq" id="WP_371752879.1">
    <property type="nucleotide sequence ID" value="NZ_JAYJLD010000004.1"/>
</dbReference>
<feature type="signal peptide" evidence="1">
    <location>
        <begin position="1"/>
        <end position="30"/>
    </location>
</feature>